<dbReference type="InterPro" id="IPR050168">
    <property type="entry name" value="AAA_ATPase_domain"/>
</dbReference>
<evidence type="ECO:0000259" key="11">
    <source>
        <dbReference type="SMART" id="SM00382"/>
    </source>
</evidence>
<dbReference type="GO" id="GO:0005524">
    <property type="term" value="F:ATP binding"/>
    <property type="evidence" value="ECO:0007669"/>
    <property type="project" value="UniProtKB-KW"/>
</dbReference>
<dbReference type="SUPFAM" id="SSF52540">
    <property type="entry name" value="P-loop containing nucleoside triphosphate hydrolases"/>
    <property type="match status" value="2"/>
</dbReference>
<evidence type="ECO:0000256" key="4">
    <source>
        <dbReference type="ARBA" id="ARBA00022801"/>
    </source>
</evidence>
<dbReference type="InterPro" id="IPR003593">
    <property type="entry name" value="AAA+_ATPase"/>
</dbReference>
<evidence type="ECO:0000256" key="6">
    <source>
        <dbReference type="ARBA" id="ARBA00023054"/>
    </source>
</evidence>
<gene>
    <name evidence="12" type="ORF">CYCCA115_LOCUS19181</name>
</gene>
<dbReference type="EMBL" id="CAKOGP040002091">
    <property type="protein sequence ID" value="CAJ1961407.1"/>
    <property type="molecule type" value="Genomic_DNA"/>
</dbReference>
<proteinExistence type="inferred from homology"/>
<dbReference type="GO" id="GO:0016558">
    <property type="term" value="P:protein import into peroxisome matrix"/>
    <property type="evidence" value="ECO:0007669"/>
    <property type="project" value="TreeGrafter"/>
</dbReference>
<evidence type="ECO:0000256" key="3">
    <source>
        <dbReference type="ARBA" id="ARBA00022741"/>
    </source>
</evidence>
<dbReference type="GO" id="GO:0005778">
    <property type="term" value="C:peroxisomal membrane"/>
    <property type="evidence" value="ECO:0007669"/>
    <property type="project" value="TreeGrafter"/>
</dbReference>
<dbReference type="Pfam" id="PF00004">
    <property type="entry name" value="AAA"/>
    <property type="match status" value="2"/>
</dbReference>
<keyword evidence="4" id="KW-0378">Hydrolase</keyword>
<evidence type="ECO:0000256" key="8">
    <source>
        <dbReference type="ARBA" id="ARBA00032509"/>
    </source>
</evidence>
<evidence type="ECO:0000256" key="5">
    <source>
        <dbReference type="ARBA" id="ARBA00022840"/>
    </source>
</evidence>
<evidence type="ECO:0000256" key="7">
    <source>
        <dbReference type="ARBA" id="ARBA00023136"/>
    </source>
</evidence>
<keyword evidence="5" id="KW-0067">ATP-binding</keyword>
<evidence type="ECO:0000256" key="9">
    <source>
        <dbReference type="ARBA" id="ARBA00034532"/>
    </source>
</evidence>
<evidence type="ECO:0000256" key="2">
    <source>
        <dbReference type="ARBA" id="ARBA00006914"/>
    </source>
</evidence>
<dbReference type="Proteomes" id="UP001295423">
    <property type="component" value="Unassembled WGS sequence"/>
</dbReference>
<dbReference type="GO" id="GO:0005829">
    <property type="term" value="C:cytosol"/>
    <property type="evidence" value="ECO:0007669"/>
    <property type="project" value="TreeGrafter"/>
</dbReference>
<dbReference type="InterPro" id="IPR003959">
    <property type="entry name" value="ATPase_AAA_core"/>
</dbReference>
<feature type="domain" description="AAA+ ATPase" evidence="11">
    <location>
        <begin position="445"/>
        <end position="604"/>
    </location>
</feature>
<comment type="subcellular location">
    <subcellularLocation>
        <location evidence="1">Membrane</location>
    </subcellularLocation>
</comment>
<comment type="caution">
    <text evidence="12">The sequence shown here is derived from an EMBL/GenBank/DDBJ whole genome shotgun (WGS) entry which is preliminary data.</text>
</comment>
<keyword evidence="6" id="KW-0175">Coiled coil</keyword>
<dbReference type="SMART" id="SM00382">
    <property type="entry name" value="AAA"/>
    <property type="match status" value="2"/>
</dbReference>
<evidence type="ECO:0000256" key="1">
    <source>
        <dbReference type="ARBA" id="ARBA00004370"/>
    </source>
</evidence>
<dbReference type="PANTHER" id="PTHR23077:SF12">
    <property type="entry name" value="PEROXISOMAL ATPASE PEX1"/>
    <property type="match status" value="1"/>
</dbReference>
<dbReference type="InterPro" id="IPR029067">
    <property type="entry name" value="CDC48_domain_2-like_sf"/>
</dbReference>
<keyword evidence="3" id="KW-0547">Nucleotide-binding</keyword>
<dbReference type="AlphaFoldDB" id="A0AAD2G3G1"/>
<evidence type="ECO:0000313" key="12">
    <source>
        <dbReference type="EMBL" id="CAJ1961407.1"/>
    </source>
</evidence>
<dbReference type="Gene3D" id="3.40.50.300">
    <property type="entry name" value="P-loop containing nucleotide triphosphate hydrolases"/>
    <property type="match status" value="2"/>
</dbReference>
<dbReference type="InterPro" id="IPR027417">
    <property type="entry name" value="P-loop_NTPase"/>
</dbReference>
<dbReference type="SUPFAM" id="SSF54585">
    <property type="entry name" value="Cdc48 domain 2-like"/>
    <property type="match status" value="1"/>
</dbReference>
<dbReference type="PROSITE" id="PS00674">
    <property type="entry name" value="AAA"/>
    <property type="match status" value="1"/>
</dbReference>
<comment type="similarity">
    <text evidence="2">Belongs to the AAA ATPase family.</text>
</comment>
<evidence type="ECO:0000256" key="10">
    <source>
        <dbReference type="SAM" id="MobiDB-lite"/>
    </source>
</evidence>
<evidence type="ECO:0000313" key="13">
    <source>
        <dbReference type="Proteomes" id="UP001295423"/>
    </source>
</evidence>
<dbReference type="FunFam" id="3.40.50.300:FF:001025">
    <property type="entry name" value="ATPase family, AAA domain-containing 2B"/>
    <property type="match status" value="1"/>
</dbReference>
<keyword evidence="13" id="KW-1185">Reference proteome</keyword>
<dbReference type="PANTHER" id="PTHR23077">
    <property type="entry name" value="AAA-FAMILY ATPASE"/>
    <property type="match status" value="1"/>
</dbReference>
<keyword evidence="7" id="KW-0472">Membrane</keyword>
<feature type="domain" description="AAA+ ATPase" evidence="11">
    <location>
        <begin position="725"/>
        <end position="863"/>
    </location>
</feature>
<reference evidence="12" key="1">
    <citation type="submission" date="2023-08" db="EMBL/GenBank/DDBJ databases">
        <authorList>
            <person name="Audoor S."/>
            <person name="Bilcke G."/>
        </authorList>
    </citation>
    <scope>NUCLEOTIDE SEQUENCE</scope>
</reference>
<dbReference type="InterPro" id="IPR015342">
    <property type="entry name" value="PEX1-N_C-lobe"/>
</dbReference>
<protein>
    <recommendedName>
        <fullName evidence="9">Peroxisomal ATPase PEX1</fullName>
    </recommendedName>
    <alternativeName>
        <fullName evidence="8">Peroxin-1</fullName>
    </alternativeName>
</protein>
<dbReference type="InterPro" id="IPR003960">
    <property type="entry name" value="ATPase_AAA_CS"/>
</dbReference>
<dbReference type="Gene3D" id="3.10.330.10">
    <property type="match status" value="1"/>
</dbReference>
<organism evidence="12 13">
    <name type="scientific">Cylindrotheca closterium</name>
    <dbReference type="NCBI Taxonomy" id="2856"/>
    <lineage>
        <taxon>Eukaryota</taxon>
        <taxon>Sar</taxon>
        <taxon>Stramenopiles</taxon>
        <taxon>Ochrophyta</taxon>
        <taxon>Bacillariophyta</taxon>
        <taxon>Bacillariophyceae</taxon>
        <taxon>Bacillariophycidae</taxon>
        <taxon>Bacillariales</taxon>
        <taxon>Bacillariaceae</taxon>
        <taxon>Cylindrotheca</taxon>
    </lineage>
</organism>
<name>A0AAD2G3G1_9STRA</name>
<feature type="region of interest" description="Disordered" evidence="10">
    <location>
        <begin position="974"/>
        <end position="996"/>
    </location>
</feature>
<dbReference type="Gene3D" id="1.10.8.60">
    <property type="match status" value="1"/>
</dbReference>
<dbReference type="Pfam" id="PF09262">
    <property type="entry name" value="PEX-1N"/>
    <property type="match status" value="1"/>
</dbReference>
<dbReference type="GO" id="GO:0016887">
    <property type="term" value="F:ATP hydrolysis activity"/>
    <property type="evidence" value="ECO:0007669"/>
    <property type="project" value="InterPro"/>
</dbReference>
<sequence>MTKPFSIKLRLKEERDNLFVRLSERTVKDLLDDASASSFLPLAIALCDTTVYTSWNGGISEYDDTIEIPSFLLSGLSPLPTMVEVKLLTSISPCTKVHVEPVSANDWELLQCDSAVLQRGGFLQQVSVVYSKQHLHLKMDNDWVELLVGRIESSNDDDEKIVFGLLRQDTEVIIAPRTREKKDIVDWSPPQTLIPSQDDWNEAMLQLHKTMELEPLSLAPGCVLVNEMMWNSKYSWATVEPCSNKAQKEDQKRLVRVICNKSVPEGNAVLHKWLRQDLGLALYWKSIRLRPTSTPRDLSLEDISLVPIQFNAAESIAAFRKPSRTLHDTNIASIETTDAIALPLSCIFEANCLAEHGPQTKDSVSYFRLVDVNTENPSAQLGGILTCNQEARDRLAELCTRTKTDTEPEVSNVPEHENFLSPLSAPVVSSHSWAENAIDSLRKDDQLWITIWGESGSGKSHSALLLSAMCKVSQHAPSIYLDCKRLKETTTSLVEILNEIDSVFELAVEVQNCIIVFDDMDLVAPNLLGGEEQDSSARVETANPIAVSQSKVIADRVLQLIEATRSSRVSILATSTSMESIHSSFHDCLRIPKLNMEVPVLSSDDRVSVLEQLVGNDSSHTTAPISKKIGQKMDGFRPHDLEKIASRVRRKLRTEGDGLSINEAVSMVIDGYIPLSHMALNDLDHKVSTTWEMIGGLSSVKLKLESLVLNPVKYKLIYEKASIKLPRGVLLFGPPGCGKSALVPALAQFCKFPVISCKGPEIFDKYIGASEAKIRELFKRASDVAPSILFLDELDSLAPRRGSDHTGVTDRVVNQLLTFLDGVEDNSGETVYVVAATSRPDKVDSAVLRPGRLEQHLFVGPPTTEEDLFDLFSKLCLEWNLTDDCQEKLSSIENANEILSLVIRGTGSIFPADIKAAFVTAHVNAVHRALEKQKPEEIQEVKICLDDLKSALQSARPSVSGKDAFELKEIYQKFQGKKKQSNDSSGKQPELKTTLR</sequence>
<accession>A0AAD2G3G1</accession>